<reference evidence="12" key="2">
    <citation type="submission" date="2025-08" db="UniProtKB">
        <authorList>
            <consortium name="Ensembl"/>
        </authorList>
    </citation>
    <scope>IDENTIFICATION</scope>
</reference>
<organism evidence="12 13">
    <name type="scientific">Melopsittacus undulatus</name>
    <name type="common">Budgerigar</name>
    <name type="synonym">Psittacus undulatus</name>
    <dbReference type="NCBI Taxonomy" id="13146"/>
    <lineage>
        <taxon>Eukaryota</taxon>
        <taxon>Metazoa</taxon>
        <taxon>Chordata</taxon>
        <taxon>Craniata</taxon>
        <taxon>Vertebrata</taxon>
        <taxon>Euteleostomi</taxon>
        <taxon>Archelosauria</taxon>
        <taxon>Archosauria</taxon>
        <taxon>Dinosauria</taxon>
        <taxon>Saurischia</taxon>
        <taxon>Theropoda</taxon>
        <taxon>Coelurosauria</taxon>
        <taxon>Aves</taxon>
        <taxon>Neognathae</taxon>
        <taxon>Neoaves</taxon>
        <taxon>Telluraves</taxon>
        <taxon>Australaves</taxon>
        <taxon>Psittaciformes</taxon>
        <taxon>Psittaculidae</taxon>
        <taxon>Melopsittacus</taxon>
    </lineage>
</organism>
<dbReference type="PANTHER" id="PTHR24023:SF1082">
    <property type="entry name" value="COLLAGEN TRIPLE HELIX REPEAT"/>
    <property type="match status" value="1"/>
</dbReference>
<dbReference type="GO" id="GO:0031012">
    <property type="term" value="C:extracellular matrix"/>
    <property type="evidence" value="ECO:0007669"/>
    <property type="project" value="TreeGrafter"/>
</dbReference>
<dbReference type="AlphaFoldDB" id="A0A8V5GQQ7"/>
<evidence type="ECO:0000256" key="1">
    <source>
        <dbReference type="ARBA" id="ARBA00004498"/>
    </source>
</evidence>
<keyword evidence="4" id="KW-0479">Metal-binding</keyword>
<keyword evidence="5" id="KW-0677">Repeat</keyword>
<evidence type="ECO:0000256" key="2">
    <source>
        <dbReference type="ARBA" id="ARBA00022525"/>
    </source>
</evidence>
<feature type="domain" description="Fibrillar collagen NC1" evidence="11">
    <location>
        <begin position="299"/>
        <end position="526"/>
    </location>
</feature>
<evidence type="ECO:0000256" key="6">
    <source>
        <dbReference type="ARBA" id="ARBA00022837"/>
    </source>
</evidence>
<evidence type="ECO:0000256" key="9">
    <source>
        <dbReference type="ARBA" id="ARBA00023278"/>
    </source>
</evidence>
<evidence type="ECO:0000313" key="12">
    <source>
        <dbReference type="Ensembl" id="ENSMUNP00000025929.1"/>
    </source>
</evidence>
<keyword evidence="6" id="KW-0106">Calcium</keyword>
<proteinExistence type="predicted"/>
<name>A0A8V5GQQ7_MELUD</name>
<accession>A0A8V5GQQ7</accession>
<keyword evidence="2" id="KW-0964">Secreted</keyword>
<sequence length="526" mass="54379">QGMPGERGAAGIAGPKGDRVSDGCRGVPSGGERGEPGAPGPAGFAGPPVSIGPHIPVWSGRSSHLLPLTVPLPGNPGPPGPPGSAGKDGPKGARGDSGPPGRAGDPGLQGPAGPPGEKGEPGEDGPAAPALRQRGIVGLPGQRGERGFPGLPGPAGPQGPRGDKGETGEAGERGLKGHRGFTGLQGLPGPPVSDGLGTPALSTPHIGKEPPGSPRSPMDPSLPLDPPFGALSQGPPGPVGPSGKDGSNGMPGPIGPPGPRGRSGEPGPAVSGSGTEKGPDPIRYMRADEAGSSLRQHDVEVDATLKALNNQIESIRSPEGSKKNPARTCRDIKLCHPEWKSGDYWIDPNQGCTLDAIKVFCNMETGETCVYPNPRSIPRKNWWSSKTKDKKHVWFAETINGGFHVSVPLGCIQMTFLRLLSTEGSQNVTYHCRNSIAYMDEETGNLKKAILIQGSNDVEIRAEGNSRFTYSVLEDGCTKHTGKWGKTVIEYRSQKTSRLPIVDIAPMDIGGAEQEFGVDIGPVCFL</sequence>
<dbReference type="InterPro" id="IPR008160">
    <property type="entry name" value="Collagen"/>
</dbReference>
<dbReference type="InterPro" id="IPR000885">
    <property type="entry name" value="Fib_collagen_C"/>
</dbReference>
<keyword evidence="3" id="KW-0272">Extracellular matrix</keyword>
<protein>
    <recommendedName>
        <fullName evidence="11">Fibrillar collagen NC1 domain-containing protein</fullName>
    </recommendedName>
</protein>
<comment type="subcellular location">
    <subcellularLocation>
        <location evidence="1">Secreted</location>
        <location evidence="1">Extracellular space</location>
        <location evidence="1">Extracellular matrix</location>
    </subcellularLocation>
</comment>
<dbReference type="Pfam" id="PF01391">
    <property type="entry name" value="Collagen"/>
    <property type="match status" value="2"/>
</dbReference>
<dbReference type="GO" id="GO:0005581">
    <property type="term" value="C:collagen trimer"/>
    <property type="evidence" value="ECO:0007669"/>
    <property type="project" value="UniProtKB-KW"/>
</dbReference>
<evidence type="ECO:0000256" key="4">
    <source>
        <dbReference type="ARBA" id="ARBA00022723"/>
    </source>
</evidence>
<dbReference type="Proteomes" id="UP000694405">
    <property type="component" value="Chromosome 21"/>
</dbReference>
<keyword evidence="8" id="KW-1015">Disulfide bond</keyword>
<dbReference type="GO" id="GO:0005201">
    <property type="term" value="F:extracellular matrix structural constituent"/>
    <property type="evidence" value="ECO:0007669"/>
    <property type="project" value="InterPro"/>
</dbReference>
<evidence type="ECO:0000259" key="11">
    <source>
        <dbReference type="PROSITE" id="PS51461"/>
    </source>
</evidence>
<dbReference type="FunFam" id="2.60.120.1000:FF:000001">
    <property type="entry name" value="Collagen alpha-1 type I chain"/>
    <property type="match status" value="1"/>
</dbReference>
<evidence type="ECO:0000256" key="10">
    <source>
        <dbReference type="SAM" id="MobiDB-lite"/>
    </source>
</evidence>
<reference evidence="12" key="3">
    <citation type="submission" date="2025-09" db="UniProtKB">
        <authorList>
            <consortium name="Ensembl"/>
        </authorList>
    </citation>
    <scope>IDENTIFICATION</scope>
</reference>
<dbReference type="Pfam" id="PF01410">
    <property type="entry name" value="COLFI"/>
    <property type="match status" value="1"/>
</dbReference>
<evidence type="ECO:0000256" key="3">
    <source>
        <dbReference type="ARBA" id="ARBA00022530"/>
    </source>
</evidence>
<dbReference type="PROSITE" id="PS51461">
    <property type="entry name" value="NC1_FIB"/>
    <property type="match status" value="1"/>
</dbReference>
<keyword evidence="9" id="KW-0379">Hydroxylation</keyword>
<reference evidence="12" key="1">
    <citation type="submission" date="2020-03" db="EMBL/GenBank/DDBJ databases">
        <title>Melopsittacus undulatus (budgerigar) genome, bMelUnd1, maternal haplotype with Z.</title>
        <authorList>
            <person name="Gedman G."/>
            <person name="Mountcastle J."/>
            <person name="Haase B."/>
            <person name="Formenti G."/>
            <person name="Wright T."/>
            <person name="Apodaca J."/>
            <person name="Pelan S."/>
            <person name="Chow W."/>
            <person name="Rhie A."/>
            <person name="Howe K."/>
            <person name="Fedrigo O."/>
            <person name="Jarvis E.D."/>
        </authorList>
    </citation>
    <scope>NUCLEOTIDE SEQUENCE [LARGE SCALE GENOMIC DNA]</scope>
</reference>
<dbReference type="PANTHER" id="PTHR24023">
    <property type="entry name" value="COLLAGEN ALPHA"/>
    <property type="match status" value="1"/>
</dbReference>
<dbReference type="Gene3D" id="2.60.120.1000">
    <property type="match status" value="1"/>
</dbReference>
<evidence type="ECO:0000313" key="13">
    <source>
        <dbReference type="Proteomes" id="UP000694405"/>
    </source>
</evidence>
<dbReference type="GO" id="GO:0005615">
    <property type="term" value="C:extracellular space"/>
    <property type="evidence" value="ECO:0007669"/>
    <property type="project" value="TreeGrafter"/>
</dbReference>
<dbReference type="InterPro" id="IPR050149">
    <property type="entry name" value="Collagen_superfamily"/>
</dbReference>
<feature type="compositionally biased region" description="Pro residues" evidence="10">
    <location>
        <begin position="73"/>
        <end position="82"/>
    </location>
</feature>
<dbReference type="GO" id="GO:0046872">
    <property type="term" value="F:metal ion binding"/>
    <property type="evidence" value="ECO:0007669"/>
    <property type="project" value="UniProtKB-KW"/>
</dbReference>
<evidence type="ECO:0000256" key="7">
    <source>
        <dbReference type="ARBA" id="ARBA00023119"/>
    </source>
</evidence>
<evidence type="ECO:0000256" key="8">
    <source>
        <dbReference type="ARBA" id="ARBA00023157"/>
    </source>
</evidence>
<keyword evidence="13" id="KW-1185">Reference proteome</keyword>
<keyword evidence="7" id="KW-0176">Collagen</keyword>
<dbReference type="Ensembl" id="ENSMUNT00000033215.1">
    <property type="protein sequence ID" value="ENSMUNP00000025929.1"/>
    <property type="gene ID" value="ENSMUNG00000017574.1"/>
</dbReference>
<dbReference type="SMART" id="SM00038">
    <property type="entry name" value="COLFI"/>
    <property type="match status" value="1"/>
</dbReference>
<evidence type="ECO:0000256" key="5">
    <source>
        <dbReference type="ARBA" id="ARBA00022737"/>
    </source>
</evidence>
<feature type="region of interest" description="Disordered" evidence="10">
    <location>
        <begin position="1"/>
        <end position="283"/>
    </location>
</feature>
<feature type="compositionally biased region" description="Basic and acidic residues" evidence="10">
    <location>
        <begin position="161"/>
        <end position="175"/>
    </location>
</feature>